<keyword evidence="1" id="KW-0677">Repeat</keyword>
<evidence type="ECO:0000256" key="1">
    <source>
        <dbReference type="ARBA" id="ARBA00022737"/>
    </source>
</evidence>
<organism evidence="3 4">
    <name type="scientific">Zophobas morio</name>
    <dbReference type="NCBI Taxonomy" id="2755281"/>
    <lineage>
        <taxon>Eukaryota</taxon>
        <taxon>Metazoa</taxon>
        <taxon>Ecdysozoa</taxon>
        <taxon>Arthropoda</taxon>
        <taxon>Hexapoda</taxon>
        <taxon>Insecta</taxon>
        <taxon>Pterygota</taxon>
        <taxon>Neoptera</taxon>
        <taxon>Endopterygota</taxon>
        <taxon>Coleoptera</taxon>
        <taxon>Polyphaga</taxon>
        <taxon>Cucujiformia</taxon>
        <taxon>Tenebrionidae</taxon>
        <taxon>Zophobas</taxon>
    </lineage>
</organism>
<dbReference type="InterPro" id="IPR002048">
    <property type="entry name" value="EF_hand_dom"/>
</dbReference>
<sequence length="153" mass="17101">MPASIVSEEELKKAQAHFSIYDRTGDGTISVNDIGNVIRSLNRNPLNSEIKKSIESFGKKTKITFPEFALLLSSLHDVQGNPEDFKNALKVFEKDVKGHMPLVELRRVLQNLGEKLESSEVDRVLSGISDDPEGNIDYLRFIDKITASQDLSL</sequence>
<evidence type="ECO:0000259" key="2">
    <source>
        <dbReference type="PROSITE" id="PS50222"/>
    </source>
</evidence>
<dbReference type="SUPFAM" id="SSF47473">
    <property type="entry name" value="EF-hand"/>
    <property type="match status" value="1"/>
</dbReference>
<dbReference type="PANTHER" id="PTHR23048">
    <property type="entry name" value="MYOSIN LIGHT CHAIN 1, 3"/>
    <property type="match status" value="1"/>
</dbReference>
<comment type="caution">
    <text evidence="3">The sequence shown here is derived from an EMBL/GenBank/DDBJ whole genome shotgun (WGS) entry which is preliminary data.</text>
</comment>
<gene>
    <name evidence="3" type="ORF">Zmor_011953</name>
</gene>
<dbReference type="InterPro" id="IPR050230">
    <property type="entry name" value="CALM/Myosin/TropC-like"/>
</dbReference>
<dbReference type="Proteomes" id="UP001168821">
    <property type="component" value="Unassembled WGS sequence"/>
</dbReference>
<feature type="domain" description="EF-hand" evidence="2">
    <location>
        <begin position="9"/>
        <end position="44"/>
    </location>
</feature>
<dbReference type="FunFam" id="1.10.238.10:FF:000001">
    <property type="entry name" value="Calmodulin 1"/>
    <property type="match status" value="1"/>
</dbReference>
<keyword evidence="4" id="KW-1185">Reference proteome</keyword>
<dbReference type="GO" id="GO:0016460">
    <property type="term" value="C:myosin II complex"/>
    <property type="evidence" value="ECO:0007669"/>
    <property type="project" value="TreeGrafter"/>
</dbReference>
<protein>
    <recommendedName>
        <fullName evidence="2">EF-hand domain-containing protein</fullName>
    </recommendedName>
</protein>
<proteinExistence type="predicted"/>
<dbReference type="EMBL" id="JALNTZ010003678">
    <property type="protein sequence ID" value="KAJ3616271.1"/>
    <property type="molecule type" value="Genomic_DNA"/>
</dbReference>
<evidence type="ECO:0000313" key="3">
    <source>
        <dbReference type="EMBL" id="KAJ3616271.1"/>
    </source>
</evidence>
<feature type="domain" description="EF-hand" evidence="2">
    <location>
        <begin position="80"/>
        <end position="115"/>
    </location>
</feature>
<dbReference type="Gene3D" id="1.10.238.10">
    <property type="entry name" value="EF-hand"/>
    <property type="match status" value="1"/>
</dbReference>
<dbReference type="GO" id="GO:0005509">
    <property type="term" value="F:calcium ion binding"/>
    <property type="evidence" value="ECO:0007669"/>
    <property type="project" value="InterPro"/>
</dbReference>
<evidence type="ECO:0000313" key="4">
    <source>
        <dbReference type="Proteomes" id="UP001168821"/>
    </source>
</evidence>
<reference evidence="3" key="1">
    <citation type="journal article" date="2023" name="G3 (Bethesda)">
        <title>Whole genome assemblies of Zophobas morio and Tenebrio molitor.</title>
        <authorList>
            <person name="Kaur S."/>
            <person name="Stinson S.A."/>
            <person name="diCenzo G.C."/>
        </authorList>
    </citation>
    <scope>NUCLEOTIDE SEQUENCE</scope>
    <source>
        <strain evidence="3">QUZm001</strain>
    </source>
</reference>
<dbReference type="InterPro" id="IPR011992">
    <property type="entry name" value="EF-hand-dom_pair"/>
</dbReference>
<dbReference type="PROSITE" id="PS50222">
    <property type="entry name" value="EF_HAND_2"/>
    <property type="match status" value="2"/>
</dbReference>
<dbReference type="PANTHER" id="PTHR23048:SF0">
    <property type="entry name" value="CALMODULIN LIKE 3"/>
    <property type="match status" value="1"/>
</dbReference>
<name>A0AA38HIQ1_9CUCU</name>
<dbReference type="AlphaFoldDB" id="A0AA38HIQ1"/>
<accession>A0AA38HIQ1</accession>